<protein>
    <submittedName>
        <fullName evidence="1">Uncharacterized protein</fullName>
    </submittedName>
</protein>
<sequence length="112" mass="12130">MADETLTSRRVTPHSWGTPCAQCGGLNRCSIGVLSRGVSRKSETKLRLLEEAWGGIAVYHFQYHTGTENRDLTHLFPTSQLPSASSAVCVPALACDCASLCTTLSHPPRDDQ</sequence>
<dbReference type="Proteomes" id="UP001153269">
    <property type="component" value="Unassembled WGS sequence"/>
</dbReference>
<name>A0A9N7YZB7_PLEPL</name>
<gene>
    <name evidence="1" type="ORF">PLEPLA_LOCUS33184</name>
</gene>
<accession>A0A9N7YZB7</accession>
<proteinExistence type="predicted"/>
<dbReference type="AlphaFoldDB" id="A0A9N7YZB7"/>
<comment type="caution">
    <text evidence="1">The sequence shown here is derived from an EMBL/GenBank/DDBJ whole genome shotgun (WGS) entry which is preliminary data.</text>
</comment>
<keyword evidence="2" id="KW-1185">Reference proteome</keyword>
<reference evidence="1" key="1">
    <citation type="submission" date="2020-03" db="EMBL/GenBank/DDBJ databases">
        <authorList>
            <person name="Weist P."/>
        </authorList>
    </citation>
    <scope>NUCLEOTIDE SEQUENCE</scope>
</reference>
<evidence type="ECO:0000313" key="2">
    <source>
        <dbReference type="Proteomes" id="UP001153269"/>
    </source>
</evidence>
<dbReference type="EMBL" id="CADEAL010003668">
    <property type="protein sequence ID" value="CAB1445453.1"/>
    <property type="molecule type" value="Genomic_DNA"/>
</dbReference>
<evidence type="ECO:0000313" key="1">
    <source>
        <dbReference type="EMBL" id="CAB1445453.1"/>
    </source>
</evidence>
<organism evidence="1 2">
    <name type="scientific">Pleuronectes platessa</name>
    <name type="common">European plaice</name>
    <dbReference type="NCBI Taxonomy" id="8262"/>
    <lineage>
        <taxon>Eukaryota</taxon>
        <taxon>Metazoa</taxon>
        <taxon>Chordata</taxon>
        <taxon>Craniata</taxon>
        <taxon>Vertebrata</taxon>
        <taxon>Euteleostomi</taxon>
        <taxon>Actinopterygii</taxon>
        <taxon>Neopterygii</taxon>
        <taxon>Teleostei</taxon>
        <taxon>Neoteleostei</taxon>
        <taxon>Acanthomorphata</taxon>
        <taxon>Carangaria</taxon>
        <taxon>Pleuronectiformes</taxon>
        <taxon>Pleuronectoidei</taxon>
        <taxon>Pleuronectidae</taxon>
        <taxon>Pleuronectes</taxon>
    </lineage>
</organism>